<dbReference type="EMBL" id="CP090169">
    <property type="protein sequence ID" value="UJO20304.1"/>
    <property type="molecule type" value="Genomic_DNA"/>
</dbReference>
<sequence length="218" mass="24869">MRARHQKPSQQDTTKEPKQIQIDSLMGLIFGLSDTLLAVTLLNRLGVEQAEQIVQALIEYIIAEPEQLYSPAFLSLLREISNRVGAIIINKVFTVEQWVGFRPEFAQLAKIRNVLPLHIVFYGSTATLPRLIEDWLFEHLGLRPRGLDPYQTKVIRGSCDRPTISHLIKRISQEYLGDFDFLYFECDEAAQIGDDGMIEATPHKIPKTLNFVDSYKAI</sequence>
<protein>
    <submittedName>
        <fullName evidence="1">Uncharacterized protein</fullName>
    </submittedName>
</protein>
<dbReference type="InterPro" id="IPR027417">
    <property type="entry name" value="P-loop_NTPase"/>
</dbReference>
<dbReference type="KEGG" id="ffu:CLAFUR5_09817"/>
<name>A0A9Q8URZ0_PASFU</name>
<accession>A0A9Q8URZ0</accession>
<dbReference type="GeneID" id="71989695"/>
<dbReference type="Gene3D" id="3.40.50.300">
    <property type="entry name" value="P-loop containing nucleotide triphosphate hydrolases"/>
    <property type="match status" value="1"/>
</dbReference>
<gene>
    <name evidence="1" type="ORF">CLAFUR5_09817</name>
</gene>
<organism evidence="1 2">
    <name type="scientific">Passalora fulva</name>
    <name type="common">Tomato leaf mold</name>
    <name type="synonym">Cladosporium fulvum</name>
    <dbReference type="NCBI Taxonomy" id="5499"/>
    <lineage>
        <taxon>Eukaryota</taxon>
        <taxon>Fungi</taxon>
        <taxon>Dikarya</taxon>
        <taxon>Ascomycota</taxon>
        <taxon>Pezizomycotina</taxon>
        <taxon>Dothideomycetes</taxon>
        <taxon>Dothideomycetidae</taxon>
        <taxon>Mycosphaerellales</taxon>
        <taxon>Mycosphaerellaceae</taxon>
        <taxon>Fulvia</taxon>
    </lineage>
</organism>
<evidence type="ECO:0000313" key="2">
    <source>
        <dbReference type="Proteomes" id="UP000756132"/>
    </source>
</evidence>
<dbReference type="RefSeq" id="XP_047764670.1">
    <property type="nucleotide sequence ID" value="XM_047908965.1"/>
</dbReference>
<evidence type="ECO:0000313" key="1">
    <source>
        <dbReference type="EMBL" id="UJO20304.1"/>
    </source>
</evidence>
<dbReference type="OrthoDB" id="3945779at2759"/>
<dbReference type="Proteomes" id="UP000756132">
    <property type="component" value="Chromosome 7"/>
</dbReference>
<reference evidence="1" key="2">
    <citation type="journal article" date="2022" name="Microb. Genom.">
        <title>A chromosome-scale genome assembly of the tomato pathogen Cladosporium fulvum reveals a compartmentalized genome architecture and the presence of a dispensable chromosome.</title>
        <authorList>
            <person name="Zaccaron A.Z."/>
            <person name="Chen L.H."/>
            <person name="Samaras A."/>
            <person name="Stergiopoulos I."/>
        </authorList>
    </citation>
    <scope>NUCLEOTIDE SEQUENCE</scope>
    <source>
        <strain evidence="1">Race5_Kim</strain>
    </source>
</reference>
<proteinExistence type="predicted"/>
<dbReference type="AlphaFoldDB" id="A0A9Q8URZ0"/>
<keyword evidence="2" id="KW-1185">Reference proteome</keyword>
<reference evidence="1" key="1">
    <citation type="submission" date="2021-12" db="EMBL/GenBank/DDBJ databases">
        <authorList>
            <person name="Zaccaron A."/>
            <person name="Stergiopoulos I."/>
        </authorList>
    </citation>
    <scope>NUCLEOTIDE SEQUENCE</scope>
    <source>
        <strain evidence="1">Race5_Kim</strain>
    </source>
</reference>